<dbReference type="Gene3D" id="3.40.50.1820">
    <property type="entry name" value="alpha/beta hydrolase"/>
    <property type="match status" value="1"/>
</dbReference>
<keyword evidence="2" id="KW-1185">Reference proteome</keyword>
<reference evidence="1 2" key="1">
    <citation type="journal article" date="2019" name="Sci. Rep.">
        <title>A high-quality genome of Eragrostis curvula grass provides insights into Poaceae evolution and supports new strategies to enhance forage quality.</title>
        <authorList>
            <person name="Carballo J."/>
            <person name="Santos B.A.C.M."/>
            <person name="Zappacosta D."/>
            <person name="Garbus I."/>
            <person name="Selva J.P."/>
            <person name="Gallo C.A."/>
            <person name="Diaz A."/>
            <person name="Albertini E."/>
            <person name="Caccamo M."/>
            <person name="Echenique V."/>
        </authorList>
    </citation>
    <scope>NUCLEOTIDE SEQUENCE [LARGE SCALE GENOMIC DNA]</scope>
    <source>
        <strain evidence="2">cv. Victoria</strain>
        <tissue evidence="1">Leaf</tissue>
    </source>
</reference>
<evidence type="ECO:0008006" key="3">
    <source>
        <dbReference type="Google" id="ProtNLM"/>
    </source>
</evidence>
<feature type="non-terminal residue" evidence="1">
    <location>
        <position position="1"/>
    </location>
</feature>
<dbReference type="EMBL" id="RWGY01000007">
    <property type="protein sequence ID" value="TVU38801.1"/>
    <property type="molecule type" value="Genomic_DNA"/>
</dbReference>
<comment type="caution">
    <text evidence="1">The sequence shown here is derived from an EMBL/GenBank/DDBJ whole genome shotgun (WGS) entry which is preliminary data.</text>
</comment>
<dbReference type="Proteomes" id="UP000324897">
    <property type="component" value="Chromosome 4"/>
</dbReference>
<proteinExistence type="predicted"/>
<accession>A0A5J9VT74</accession>
<sequence>MGSEEVFAVHGPKHMMARIGSCTSATVMVKINWEKPEHRRCVTACIVRGVYIMEKDREKGWTQMLAPAWWESFHFQCTKILQDHDGFIFGAIFVYAPPDGAWRHSLAPRYVVAFRGTMRRHSTFSTDMDHNVEMALNDHHKFGRYRDARRSVGELLNSVAYGHIPPHAVWLAGHSLGASIALDVGRHVMDERQWRLPTFLFNPPHISAAPMINKLGVTEEKKTELYFTSFMVKTALAKTVGRSHETKMRELFERLAPWVPELYVHERDDICLGYVDYFEQRQKMLDE</sequence>
<evidence type="ECO:0000313" key="2">
    <source>
        <dbReference type="Proteomes" id="UP000324897"/>
    </source>
</evidence>
<dbReference type="AlphaFoldDB" id="A0A5J9VT74"/>
<gene>
    <name evidence="1" type="ORF">EJB05_12191</name>
</gene>
<name>A0A5J9VT74_9POAL</name>
<dbReference type="InterPro" id="IPR029058">
    <property type="entry name" value="AB_hydrolase_fold"/>
</dbReference>
<dbReference type="PANTHER" id="PTHR31479:SF25">
    <property type="entry name" value="OS07G0527900 PROTEIN"/>
    <property type="match status" value="1"/>
</dbReference>
<dbReference type="SUPFAM" id="SSF53474">
    <property type="entry name" value="alpha/beta-Hydrolases"/>
    <property type="match status" value="1"/>
</dbReference>
<dbReference type="Gramene" id="TVU38801">
    <property type="protein sequence ID" value="TVU38801"/>
    <property type="gene ID" value="EJB05_12191"/>
</dbReference>
<dbReference type="OrthoDB" id="584477at2759"/>
<evidence type="ECO:0000313" key="1">
    <source>
        <dbReference type="EMBL" id="TVU38801.1"/>
    </source>
</evidence>
<dbReference type="PANTHER" id="PTHR31479">
    <property type="entry name" value="ALPHA/BETA-HYDROLASES SUPERFAMILY PROTEIN"/>
    <property type="match status" value="1"/>
</dbReference>
<organism evidence="1 2">
    <name type="scientific">Eragrostis curvula</name>
    <name type="common">weeping love grass</name>
    <dbReference type="NCBI Taxonomy" id="38414"/>
    <lineage>
        <taxon>Eukaryota</taxon>
        <taxon>Viridiplantae</taxon>
        <taxon>Streptophyta</taxon>
        <taxon>Embryophyta</taxon>
        <taxon>Tracheophyta</taxon>
        <taxon>Spermatophyta</taxon>
        <taxon>Magnoliopsida</taxon>
        <taxon>Liliopsida</taxon>
        <taxon>Poales</taxon>
        <taxon>Poaceae</taxon>
        <taxon>PACMAD clade</taxon>
        <taxon>Chloridoideae</taxon>
        <taxon>Eragrostideae</taxon>
        <taxon>Eragrostidinae</taxon>
        <taxon>Eragrostis</taxon>
    </lineage>
</organism>
<protein>
    <recommendedName>
        <fullName evidence="3">Fungal lipase-like domain-containing protein</fullName>
    </recommendedName>
</protein>